<dbReference type="InterPro" id="IPR003661">
    <property type="entry name" value="HisK_dim/P_dom"/>
</dbReference>
<dbReference type="InterPro" id="IPR015943">
    <property type="entry name" value="WD40/YVTN_repeat-like_dom_sf"/>
</dbReference>
<dbReference type="GO" id="GO:0005886">
    <property type="term" value="C:plasma membrane"/>
    <property type="evidence" value="ECO:0007669"/>
    <property type="project" value="TreeGrafter"/>
</dbReference>
<dbReference type="RefSeq" id="WP_057508718.1">
    <property type="nucleotide sequence ID" value="NZ_LDJK01000049.1"/>
</dbReference>
<organism evidence="12 13">
    <name type="scientific">Stenotrophomonas chelatiphaga</name>
    <dbReference type="NCBI Taxonomy" id="517011"/>
    <lineage>
        <taxon>Bacteria</taxon>
        <taxon>Pseudomonadati</taxon>
        <taxon>Pseudomonadota</taxon>
        <taxon>Gammaproteobacteria</taxon>
        <taxon>Lysobacterales</taxon>
        <taxon>Lysobacteraceae</taxon>
        <taxon>Stenotrophomonas</taxon>
    </lineage>
</organism>
<dbReference type="InterPro" id="IPR003594">
    <property type="entry name" value="HATPase_dom"/>
</dbReference>
<dbReference type="SMART" id="SM00387">
    <property type="entry name" value="HATPase_c"/>
    <property type="match status" value="1"/>
</dbReference>
<evidence type="ECO:0000256" key="3">
    <source>
        <dbReference type="ARBA" id="ARBA00022553"/>
    </source>
</evidence>
<dbReference type="InterPro" id="IPR036890">
    <property type="entry name" value="HATPase_C_sf"/>
</dbReference>
<dbReference type="InterPro" id="IPR005467">
    <property type="entry name" value="His_kinase_dom"/>
</dbReference>
<evidence type="ECO:0000256" key="5">
    <source>
        <dbReference type="ARBA" id="ARBA00022777"/>
    </source>
</evidence>
<evidence type="ECO:0000256" key="8">
    <source>
        <dbReference type="SAM" id="Phobius"/>
    </source>
</evidence>
<feature type="chain" id="PRO_5006394572" description="histidine kinase" evidence="9">
    <location>
        <begin position="29"/>
        <end position="1182"/>
    </location>
</feature>
<dbReference type="EC" id="2.7.13.3" evidence="2"/>
<dbReference type="CDD" id="cd17546">
    <property type="entry name" value="REC_hyHK_CKI1_RcsC-like"/>
    <property type="match status" value="1"/>
</dbReference>
<dbReference type="Pfam" id="PF07495">
    <property type="entry name" value="Y_Y_Y"/>
    <property type="match status" value="1"/>
</dbReference>
<dbReference type="CDD" id="cd00082">
    <property type="entry name" value="HisKA"/>
    <property type="match status" value="1"/>
</dbReference>
<evidence type="ECO:0000256" key="1">
    <source>
        <dbReference type="ARBA" id="ARBA00000085"/>
    </source>
</evidence>
<accession>A0A0R0CTS1</accession>
<dbReference type="Pfam" id="PF00512">
    <property type="entry name" value="HisKA"/>
    <property type="match status" value="1"/>
</dbReference>
<keyword evidence="8" id="KW-0472">Membrane</keyword>
<dbReference type="FunFam" id="1.10.287.130:FF:000028">
    <property type="entry name" value="Hybrid signal transduction histidine kinase"/>
    <property type="match status" value="1"/>
</dbReference>
<dbReference type="PRINTS" id="PR00344">
    <property type="entry name" value="BCTRLSENSOR"/>
</dbReference>
<evidence type="ECO:0000256" key="9">
    <source>
        <dbReference type="SAM" id="SignalP"/>
    </source>
</evidence>
<evidence type="ECO:0000256" key="4">
    <source>
        <dbReference type="ARBA" id="ARBA00022679"/>
    </source>
</evidence>
<dbReference type="PROSITE" id="PS50110">
    <property type="entry name" value="RESPONSE_REGULATORY"/>
    <property type="match status" value="1"/>
</dbReference>
<evidence type="ECO:0000256" key="2">
    <source>
        <dbReference type="ARBA" id="ARBA00012438"/>
    </source>
</evidence>
<dbReference type="InterPro" id="IPR001789">
    <property type="entry name" value="Sig_transdc_resp-reg_receiver"/>
</dbReference>
<dbReference type="Gene3D" id="1.10.287.130">
    <property type="match status" value="1"/>
</dbReference>
<feature type="signal peptide" evidence="9">
    <location>
        <begin position="1"/>
        <end position="28"/>
    </location>
</feature>
<evidence type="ECO:0000313" key="13">
    <source>
        <dbReference type="Proteomes" id="UP000051386"/>
    </source>
</evidence>
<dbReference type="FunFam" id="3.30.565.10:FF:000010">
    <property type="entry name" value="Sensor histidine kinase RcsC"/>
    <property type="match status" value="1"/>
</dbReference>
<reference evidence="12 13" key="1">
    <citation type="submission" date="2015-05" db="EMBL/GenBank/DDBJ databases">
        <title>Genome sequencing and analysis of members of genus Stenotrophomonas.</title>
        <authorList>
            <person name="Patil P.P."/>
            <person name="Midha S."/>
            <person name="Patil P.B."/>
        </authorList>
    </citation>
    <scope>NUCLEOTIDE SEQUENCE [LARGE SCALE GENOMIC DNA]</scope>
    <source>
        <strain evidence="12 13">DSM 21508</strain>
    </source>
</reference>
<feature type="transmembrane region" description="Helical" evidence="8">
    <location>
        <begin position="763"/>
        <end position="788"/>
    </location>
</feature>
<dbReference type="SUPFAM" id="SSF63829">
    <property type="entry name" value="Calcium-dependent phosphotriesterase"/>
    <property type="match status" value="2"/>
</dbReference>
<dbReference type="GO" id="GO:0009927">
    <property type="term" value="F:histidine phosphotransfer kinase activity"/>
    <property type="evidence" value="ECO:0007669"/>
    <property type="project" value="TreeGrafter"/>
</dbReference>
<dbReference type="InterPro" id="IPR011006">
    <property type="entry name" value="CheY-like_superfamily"/>
</dbReference>
<keyword evidence="3 7" id="KW-0597">Phosphoprotein</keyword>
<sequence>MHHGRALGWLLAMASTVLAGLLPGPAMAATQDAAETPRLRRLGTAEGLPSRMVTALAQDRQGYLWAATDGGLARYDGVSLRSWRHDPQVEGSLPGNEIETLLVDAQDRLWLGINGVGLVRMGPARDAFESINDLNETCQGQFWTLADHDKSLWIGTSAYGLCRRDETGNVQVFRHDPANPRSIPSDTIYSSLVDERGRLWIGTEQGVARWDGTGFERIGVATLGETAVLRLSRDAGGSVWVGTQAEGMFGIDADDRVHRPQWSQGETLRSSMVLHDRQGGYWVGGSEGLLRGDEKQLRRLEGDRGSGFLTAHSGVLDLLQDHEGGIWIALLTQGLAYLPPDWKRFSTWYQLDGKPLDSQYLLSAASDGTGFYIGAAHGVYRLDGKGTLSLLVSDETIGSGAIWSLLPRADGSVWLGRAGRITVYDPRRGTHHDWLIHGGADLRQRIDLMRAAPDGTVWLSVMNHGLQQRAGDGRVLRELLAADLPGRSEAPVEQIRFDARGQPWIVGDMGVLRFQDDTFIAVPGVSRGPIFDIAWMTPTSLWLARQGAFERYDWDGLGLTLREQVAANEGVPPVSIGGLVPGADGQLWATSPRGLMRWDPQSRQLRLYSERDGLPDAEFTGRPPAQDAAGRVLAVSQTGLVGFDPGVRDAALPPSQLVLGALRVRRDDGEGWQELPLGAPVVLGPDDRDLQINARLLSFANPLSNAYRFRVEGYDLNWVPAVDGERTLSRLPAGHYGIEVQARRAGGEWTAAPDLHVQVLPPWWRSGVALLLYAVSGVALLAALGGYVRLRLRRRQQWQLSLHKQHLAEQASQAKSHFLATLGHEVRTPMTGVLGMSELLLDSALDEQQRGYAGAIHQAGTHLLRLVNDALDLARIEAGRLELDIRPFDLGALLDEVQGLMEPLARQRGLDFQRRVGMPGYVSASGDEMRVRQILMNLLGNAIKFTERGAVRLEAHPCEGGVGLAFEVIDTGPGISAEQQARLFERFEQAEGPRTASRFGGSGLGLAICQELAVAMGGHIGVQSRPGHGACFRVELPLPWQQEAGPPAPGADSLSLELPGLAILLVEDDPTVARVIVGLLSARGHRVVHVLHGLAALAEVTTSSFDVGLLDLDLPALDGLALARQLRALAHDFPLVAVTARSDAYAEAEVLAAGFDGFLRKPVTGDMLVGAIARARQRRPWP</sequence>
<dbReference type="AlphaFoldDB" id="A0A0R0CTS1"/>
<dbReference type="SUPFAM" id="SSF55874">
    <property type="entry name" value="ATPase domain of HSP90 chaperone/DNA topoisomerase II/histidine kinase"/>
    <property type="match status" value="1"/>
</dbReference>
<dbReference type="SMART" id="SM00388">
    <property type="entry name" value="HisKA"/>
    <property type="match status" value="1"/>
</dbReference>
<dbReference type="InterPro" id="IPR004358">
    <property type="entry name" value="Sig_transdc_His_kin-like_C"/>
</dbReference>
<dbReference type="InterPro" id="IPR036097">
    <property type="entry name" value="HisK_dim/P_sf"/>
</dbReference>
<dbReference type="PROSITE" id="PS50109">
    <property type="entry name" value="HIS_KIN"/>
    <property type="match status" value="1"/>
</dbReference>
<dbReference type="InterPro" id="IPR011123">
    <property type="entry name" value="Y_Y_Y"/>
</dbReference>
<dbReference type="Pfam" id="PF07494">
    <property type="entry name" value="Reg_prop"/>
    <property type="match status" value="2"/>
</dbReference>
<dbReference type="SMART" id="SM00448">
    <property type="entry name" value="REC"/>
    <property type="match status" value="1"/>
</dbReference>
<gene>
    <name evidence="12" type="ORF">ABB28_11295</name>
</gene>
<keyword evidence="8" id="KW-1133">Transmembrane helix</keyword>
<keyword evidence="8" id="KW-0812">Transmembrane</keyword>
<dbReference type="InterPro" id="IPR013783">
    <property type="entry name" value="Ig-like_fold"/>
</dbReference>
<keyword evidence="9" id="KW-0732">Signal</keyword>
<protein>
    <recommendedName>
        <fullName evidence="2">histidine kinase</fullName>
        <ecNumber evidence="2">2.7.13.3</ecNumber>
    </recommendedName>
</protein>
<comment type="catalytic activity">
    <reaction evidence="1">
        <text>ATP + protein L-histidine = ADP + protein N-phospho-L-histidine.</text>
        <dbReference type="EC" id="2.7.13.3"/>
    </reaction>
</comment>
<keyword evidence="13" id="KW-1185">Reference proteome</keyword>
<dbReference type="Proteomes" id="UP000051386">
    <property type="component" value="Unassembled WGS sequence"/>
</dbReference>
<keyword evidence="4" id="KW-0808">Transferase</keyword>
<dbReference type="Pfam" id="PF02518">
    <property type="entry name" value="HATPase_c"/>
    <property type="match status" value="1"/>
</dbReference>
<evidence type="ECO:0000256" key="7">
    <source>
        <dbReference type="PROSITE-ProRule" id="PRU00169"/>
    </source>
</evidence>
<dbReference type="Pfam" id="PF00072">
    <property type="entry name" value="Response_reg"/>
    <property type="match status" value="1"/>
</dbReference>
<dbReference type="InterPro" id="IPR011110">
    <property type="entry name" value="Reg_prop"/>
</dbReference>
<dbReference type="SUPFAM" id="SSF52172">
    <property type="entry name" value="CheY-like"/>
    <property type="match status" value="1"/>
</dbReference>
<evidence type="ECO:0000259" key="11">
    <source>
        <dbReference type="PROSITE" id="PS50110"/>
    </source>
</evidence>
<dbReference type="PATRIC" id="fig|517011.3.peg.1971"/>
<comment type="caution">
    <text evidence="12">The sequence shown here is derived from an EMBL/GenBank/DDBJ whole genome shotgun (WGS) entry which is preliminary data.</text>
</comment>
<feature type="domain" description="Histidine kinase" evidence="10">
    <location>
        <begin position="821"/>
        <end position="1040"/>
    </location>
</feature>
<evidence type="ECO:0000259" key="10">
    <source>
        <dbReference type="PROSITE" id="PS50109"/>
    </source>
</evidence>
<dbReference type="Gene3D" id="3.40.50.2300">
    <property type="match status" value="1"/>
</dbReference>
<evidence type="ECO:0000256" key="6">
    <source>
        <dbReference type="ARBA" id="ARBA00023012"/>
    </source>
</evidence>
<evidence type="ECO:0000313" key="12">
    <source>
        <dbReference type="EMBL" id="KRG73324.1"/>
    </source>
</evidence>
<dbReference type="PANTHER" id="PTHR43047:SF72">
    <property type="entry name" value="OSMOSENSING HISTIDINE PROTEIN KINASE SLN1"/>
    <property type="match status" value="1"/>
</dbReference>
<dbReference type="EMBL" id="LDJK01000049">
    <property type="protein sequence ID" value="KRG73324.1"/>
    <property type="molecule type" value="Genomic_DNA"/>
</dbReference>
<feature type="domain" description="Response regulatory" evidence="11">
    <location>
        <begin position="1062"/>
        <end position="1176"/>
    </location>
</feature>
<proteinExistence type="predicted"/>
<dbReference type="Gene3D" id="2.60.40.10">
    <property type="entry name" value="Immunoglobulins"/>
    <property type="match status" value="1"/>
</dbReference>
<dbReference type="CDD" id="cd16922">
    <property type="entry name" value="HATPase_EvgS-ArcB-TorS-like"/>
    <property type="match status" value="1"/>
</dbReference>
<name>A0A0R0CTS1_9GAMM</name>
<dbReference type="PANTHER" id="PTHR43047">
    <property type="entry name" value="TWO-COMPONENT HISTIDINE PROTEIN KINASE"/>
    <property type="match status" value="1"/>
</dbReference>
<dbReference type="Gene3D" id="3.30.565.10">
    <property type="entry name" value="Histidine kinase-like ATPase, C-terminal domain"/>
    <property type="match status" value="1"/>
</dbReference>
<dbReference type="SUPFAM" id="SSF47384">
    <property type="entry name" value="Homodimeric domain of signal transducing histidine kinase"/>
    <property type="match status" value="1"/>
</dbReference>
<keyword evidence="5 12" id="KW-0418">Kinase</keyword>
<dbReference type="Gene3D" id="2.130.10.10">
    <property type="entry name" value="YVTN repeat-like/Quinoprotein amine dehydrogenase"/>
    <property type="match status" value="3"/>
</dbReference>
<feature type="modified residue" description="4-aspartylphosphate" evidence="7">
    <location>
        <position position="1111"/>
    </location>
</feature>
<keyword evidence="6" id="KW-0902">Two-component regulatory system</keyword>
<dbReference type="GO" id="GO:0000155">
    <property type="term" value="F:phosphorelay sensor kinase activity"/>
    <property type="evidence" value="ECO:0007669"/>
    <property type="project" value="InterPro"/>
</dbReference>